<feature type="compositionally biased region" description="Basic residues" evidence="1">
    <location>
        <begin position="74"/>
        <end position="86"/>
    </location>
</feature>
<dbReference type="Proteomes" id="UP000193560">
    <property type="component" value="Unassembled WGS sequence"/>
</dbReference>
<gene>
    <name evidence="2" type="ORF">BCR42DRAFT_403429</name>
</gene>
<feature type="non-terminal residue" evidence="2">
    <location>
        <position position="110"/>
    </location>
</feature>
<feature type="region of interest" description="Disordered" evidence="1">
    <location>
        <begin position="59"/>
        <end position="110"/>
    </location>
</feature>
<feature type="region of interest" description="Disordered" evidence="1">
    <location>
        <begin position="1"/>
        <end position="41"/>
    </location>
</feature>
<feature type="compositionally biased region" description="Low complexity" evidence="1">
    <location>
        <begin position="90"/>
        <end position="103"/>
    </location>
</feature>
<evidence type="ECO:0000256" key="1">
    <source>
        <dbReference type="SAM" id="MobiDB-lite"/>
    </source>
</evidence>
<keyword evidence="3" id="KW-1185">Reference proteome</keyword>
<protein>
    <submittedName>
        <fullName evidence="2">Uncharacterized protein</fullName>
    </submittedName>
</protein>
<feature type="compositionally biased region" description="Low complexity" evidence="1">
    <location>
        <begin position="21"/>
        <end position="36"/>
    </location>
</feature>
<dbReference type="AlphaFoldDB" id="A0A1X2IZE9"/>
<proteinExistence type="predicted"/>
<comment type="caution">
    <text evidence="2">The sequence shown here is derived from an EMBL/GenBank/DDBJ whole genome shotgun (WGS) entry which is preliminary data.</text>
</comment>
<name>A0A1X2IZE9_9FUNG</name>
<reference evidence="2 3" key="1">
    <citation type="submission" date="2016-07" db="EMBL/GenBank/DDBJ databases">
        <title>Pervasive Adenine N6-methylation of Active Genes in Fungi.</title>
        <authorList>
            <consortium name="DOE Joint Genome Institute"/>
            <person name="Mondo S.J."/>
            <person name="Dannebaum R.O."/>
            <person name="Kuo R.C."/>
            <person name="Labutti K."/>
            <person name="Haridas S."/>
            <person name="Kuo A."/>
            <person name="Salamov A."/>
            <person name="Ahrendt S.R."/>
            <person name="Lipzen A."/>
            <person name="Sullivan W."/>
            <person name="Andreopoulos W.B."/>
            <person name="Clum A."/>
            <person name="Lindquist E."/>
            <person name="Daum C."/>
            <person name="Ramamoorthy G.K."/>
            <person name="Gryganskyi A."/>
            <person name="Culley D."/>
            <person name="Magnuson J.K."/>
            <person name="James T.Y."/>
            <person name="O'Malley M.A."/>
            <person name="Stajich J.E."/>
            <person name="Spatafora J.W."/>
            <person name="Visel A."/>
            <person name="Grigoriev I.V."/>
        </authorList>
    </citation>
    <scope>NUCLEOTIDE SEQUENCE [LARGE SCALE GENOMIC DNA]</scope>
    <source>
        <strain evidence="2 3">NRRL 1336</strain>
    </source>
</reference>
<organism evidence="2 3">
    <name type="scientific">Absidia repens</name>
    <dbReference type="NCBI Taxonomy" id="90262"/>
    <lineage>
        <taxon>Eukaryota</taxon>
        <taxon>Fungi</taxon>
        <taxon>Fungi incertae sedis</taxon>
        <taxon>Mucoromycota</taxon>
        <taxon>Mucoromycotina</taxon>
        <taxon>Mucoromycetes</taxon>
        <taxon>Mucorales</taxon>
        <taxon>Cunninghamellaceae</taxon>
        <taxon>Absidia</taxon>
    </lineage>
</organism>
<sequence>MFDKWKRNGNDYTTALPSPPLSSSSSSPSSSSSSLPEVSTHSKKYVTLLKKWFTPRFIQKSDPGMCYSTPDPRRRSHYRSQQHPHHYHEQPYQQQQQQQQQEQQKYRWSV</sequence>
<evidence type="ECO:0000313" key="3">
    <source>
        <dbReference type="Proteomes" id="UP000193560"/>
    </source>
</evidence>
<accession>A0A1X2IZE9</accession>
<evidence type="ECO:0000313" key="2">
    <source>
        <dbReference type="EMBL" id="ORZ24677.1"/>
    </source>
</evidence>
<dbReference type="EMBL" id="MCGE01000002">
    <property type="protein sequence ID" value="ORZ24677.1"/>
    <property type="molecule type" value="Genomic_DNA"/>
</dbReference>